<evidence type="ECO:0008006" key="4">
    <source>
        <dbReference type="Google" id="ProtNLM"/>
    </source>
</evidence>
<name>A0ABN6H3I0_9BACT</name>
<organism evidence="2 3">
    <name type="scientific">Haloferula helveola</name>
    <dbReference type="NCBI Taxonomy" id="490095"/>
    <lineage>
        <taxon>Bacteria</taxon>
        <taxon>Pseudomonadati</taxon>
        <taxon>Verrucomicrobiota</taxon>
        <taxon>Verrucomicrobiia</taxon>
        <taxon>Verrucomicrobiales</taxon>
        <taxon>Verrucomicrobiaceae</taxon>
        <taxon>Haloferula</taxon>
    </lineage>
</organism>
<keyword evidence="1" id="KW-1133">Transmembrane helix</keyword>
<sequence length="240" mass="25829">MVVLALAPFATAAELPPSPEGHILDEARIFASEPERLAALSQRLTEFSDRTGFRLEVACHGSLIGTTPFGQAIRLRDEWLGEEPGMVVVMEMDGGKWELGWQEVRTVLTESGDEVPVLGPAAVSPQDRIAIRNRLAELPPMRAGSMQDAETFIEVLLDELDLALSEEPDAGPRRGHVLILGLGLLAGMLLVAMLVYAAVRRADRIAGDRFVFPDVKVEPRLGAPLGGGKVNSRSFGPSAS</sequence>
<evidence type="ECO:0000313" key="3">
    <source>
        <dbReference type="Proteomes" id="UP001374893"/>
    </source>
</evidence>
<dbReference type="Proteomes" id="UP001374893">
    <property type="component" value="Chromosome"/>
</dbReference>
<protein>
    <recommendedName>
        <fullName evidence="4">TPM domain-containing protein</fullName>
    </recommendedName>
</protein>
<reference evidence="2 3" key="1">
    <citation type="submission" date="2021-06" db="EMBL/GenBank/DDBJ databases">
        <title>Complete genome of Haloferula helveola possessing various polysaccharide degrading enzymes.</title>
        <authorList>
            <person name="Takami H."/>
            <person name="Huang C."/>
            <person name="Hamasaki K."/>
        </authorList>
    </citation>
    <scope>NUCLEOTIDE SEQUENCE [LARGE SCALE GENOMIC DNA]</scope>
    <source>
        <strain evidence="2 3">CN-1</strain>
    </source>
</reference>
<evidence type="ECO:0000313" key="2">
    <source>
        <dbReference type="EMBL" id="BCX47167.1"/>
    </source>
</evidence>
<dbReference type="EMBL" id="AP024702">
    <property type="protein sequence ID" value="BCX47167.1"/>
    <property type="molecule type" value="Genomic_DNA"/>
</dbReference>
<keyword evidence="1" id="KW-0812">Transmembrane</keyword>
<gene>
    <name evidence="2" type="ORF">HAHE_10750</name>
</gene>
<keyword evidence="1" id="KW-0472">Membrane</keyword>
<dbReference type="Gene3D" id="3.10.310.50">
    <property type="match status" value="1"/>
</dbReference>
<proteinExistence type="predicted"/>
<keyword evidence="3" id="KW-1185">Reference proteome</keyword>
<evidence type="ECO:0000256" key="1">
    <source>
        <dbReference type="SAM" id="Phobius"/>
    </source>
</evidence>
<feature type="transmembrane region" description="Helical" evidence="1">
    <location>
        <begin position="177"/>
        <end position="199"/>
    </location>
</feature>
<accession>A0ABN6H3I0</accession>
<dbReference type="RefSeq" id="WP_338689215.1">
    <property type="nucleotide sequence ID" value="NZ_AP024702.1"/>
</dbReference>